<keyword evidence="6" id="KW-1185">Reference proteome</keyword>
<feature type="compositionally biased region" description="Gly residues" evidence="3">
    <location>
        <begin position="1053"/>
        <end position="1062"/>
    </location>
</feature>
<proteinExistence type="predicted"/>
<feature type="compositionally biased region" description="Pro residues" evidence="3">
    <location>
        <begin position="331"/>
        <end position="340"/>
    </location>
</feature>
<accession>A0AAV9JWH9</accession>
<gene>
    <name evidence="5" type="ORF">LTR36_004987</name>
</gene>
<dbReference type="InterPro" id="IPR051825">
    <property type="entry name" value="SRCIN1"/>
</dbReference>
<feature type="region of interest" description="Disordered" evidence="3">
    <location>
        <begin position="1"/>
        <end position="45"/>
    </location>
</feature>
<evidence type="ECO:0000313" key="5">
    <source>
        <dbReference type="EMBL" id="KAK4549686.1"/>
    </source>
</evidence>
<protein>
    <recommendedName>
        <fullName evidence="4">Actin interacting protein 3 C-terminal domain-containing protein</fullName>
    </recommendedName>
</protein>
<keyword evidence="1 2" id="KW-0175">Coiled coil</keyword>
<feature type="coiled-coil region" evidence="2">
    <location>
        <begin position="857"/>
        <end position="884"/>
    </location>
</feature>
<dbReference type="Proteomes" id="UP001324427">
    <property type="component" value="Unassembled WGS sequence"/>
</dbReference>
<dbReference type="Pfam" id="PF03915">
    <property type="entry name" value="AIP3"/>
    <property type="match status" value="1"/>
</dbReference>
<dbReference type="PANTHER" id="PTHR22741:SF10">
    <property type="entry name" value="COILED-COIL DOMAIN-CONTAINING PROTEIN CG32809"/>
    <property type="match status" value="1"/>
</dbReference>
<dbReference type="Gene3D" id="1.20.58.1540">
    <property type="entry name" value="Actin interacting protein 3, C-terminal domain"/>
    <property type="match status" value="1"/>
</dbReference>
<feature type="region of interest" description="Disordered" evidence="3">
    <location>
        <begin position="1028"/>
        <end position="1111"/>
    </location>
</feature>
<evidence type="ECO:0000313" key="6">
    <source>
        <dbReference type="Proteomes" id="UP001324427"/>
    </source>
</evidence>
<feature type="compositionally biased region" description="Polar residues" evidence="3">
    <location>
        <begin position="203"/>
        <end position="235"/>
    </location>
</feature>
<feature type="region of interest" description="Disordered" evidence="3">
    <location>
        <begin position="325"/>
        <end position="345"/>
    </location>
</feature>
<feature type="compositionally biased region" description="Polar residues" evidence="3">
    <location>
        <begin position="1"/>
        <end position="15"/>
    </location>
</feature>
<dbReference type="GO" id="GO:0030010">
    <property type="term" value="P:establishment of cell polarity"/>
    <property type="evidence" value="ECO:0007669"/>
    <property type="project" value="TreeGrafter"/>
</dbReference>
<feature type="region of interest" description="Disordered" evidence="3">
    <location>
        <begin position="402"/>
        <end position="427"/>
    </location>
</feature>
<dbReference type="Pfam" id="PF23153">
    <property type="entry name" value="Aip3p_Bud6_N"/>
    <property type="match status" value="1"/>
</dbReference>
<comment type="caution">
    <text evidence="5">The sequence shown here is derived from an EMBL/GenBank/DDBJ whole genome shotgun (WGS) entry which is preliminary data.</text>
</comment>
<dbReference type="GO" id="GO:0005737">
    <property type="term" value="C:cytoplasm"/>
    <property type="evidence" value="ECO:0007669"/>
    <property type="project" value="TreeGrafter"/>
</dbReference>
<feature type="region of interest" description="Disordered" evidence="3">
    <location>
        <begin position="182"/>
        <end position="293"/>
    </location>
</feature>
<organism evidence="5 6">
    <name type="scientific">Oleoguttula mirabilis</name>
    <dbReference type="NCBI Taxonomy" id="1507867"/>
    <lineage>
        <taxon>Eukaryota</taxon>
        <taxon>Fungi</taxon>
        <taxon>Dikarya</taxon>
        <taxon>Ascomycota</taxon>
        <taxon>Pezizomycotina</taxon>
        <taxon>Dothideomycetes</taxon>
        <taxon>Dothideomycetidae</taxon>
        <taxon>Mycosphaerellales</taxon>
        <taxon>Teratosphaeriaceae</taxon>
        <taxon>Oleoguttula</taxon>
    </lineage>
</organism>
<dbReference type="AlphaFoldDB" id="A0AAV9JWH9"/>
<dbReference type="InterPro" id="IPR056279">
    <property type="entry name" value="Aip3p_Bud6_N"/>
</dbReference>
<dbReference type="InterPro" id="IPR005613">
    <property type="entry name" value="AIP3_C"/>
</dbReference>
<evidence type="ECO:0000256" key="2">
    <source>
        <dbReference type="SAM" id="Coils"/>
    </source>
</evidence>
<feature type="compositionally biased region" description="Polar residues" evidence="3">
    <location>
        <begin position="251"/>
        <end position="281"/>
    </location>
</feature>
<name>A0AAV9JWH9_9PEZI</name>
<feature type="domain" description="Actin interacting protein 3 C-terminal" evidence="4">
    <location>
        <begin position="550"/>
        <end position="1002"/>
    </location>
</feature>
<evidence type="ECO:0000259" key="4">
    <source>
        <dbReference type="SMART" id="SM00806"/>
    </source>
</evidence>
<feature type="compositionally biased region" description="Low complexity" evidence="3">
    <location>
        <begin position="894"/>
        <end position="916"/>
    </location>
</feature>
<dbReference type="InterPro" id="IPR022782">
    <property type="entry name" value="AIP3-like_C"/>
</dbReference>
<evidence type="ECO:0000256" key="3">
    <source>
        <dbReference type="SAM" id="MobiDB-lite"/>
    </source>
</evidence>
<dbReference type="EMBL" id="JAVFHQ010000003">
    <property type="protein sequence ID" value="KAK4549686.1"/>
    <property type="molecule type" value="Genomic_DNA"/>
</dbReference>
<sequence>MNMSSVHSSQRSTYTADGAGANGSMEDPQQQRSSGGSGSGRSSKKQQNVRQFIIHELLTMCNTLLTVYQPQQQLSTIEKSVTHLLVATKQLLETLTMWSRGTASESEVSDVYVRLGYEFNIACRAFNAIGVDTGDLGPVPDLLRNILEDTLSQEASQASLDKFLPKIRDIIINLLHGLKKKQQRLRQKTGSLREGDGSKPPRQASTASNMSAESSLTQQLEDIPSRHTSSKSSFAQRAGSGDLGGPDLPPRTTSATTGRSSPRRQNLSPQNSVHQAASQDTRMSDSGSSMSSTAMQNMPVIAPYPEEEMMPTNQHYEQELPIQQYEQDQPSPEPPRPPPKQNDALSALQRGGDLERRASRRFSAYQIQKHLGTAANGLGAIPPAQNSPIPNRGRDVRESMSAVRSRGSVLHSRARSRHDKAGYEPSPNRLQEVRRISEETGSQAGELWMPQISKPFAQDDQLDSPLVKTPEDKLGEYPFPRHEQQETIGATLNGPVEESFVSENGYDVHERRKEAIPRRNGSRQAIYNTPPQSQYVAESSPQPGKELTLFLQYKSKIKKCVLPDGGDLSIPGLQLAFIEKFAWNTHNNGVDLPEIYIQDSVSGVRHELEDLGDIKERSVLVLNVEALDEVKRHFDDGIGGLRQIVEDIKNGLVDQQSALQLVSSHQQETAKGIASIAAAPAAAAVTAAPKPTAGQARNASVKDRVDQLEELQCLRRDLAVVRQTYTSFVSDINASMATIRSKATSVKKAAASATLPEMDSNSGRSYVNKGKKSLSDDSESIVNRVDDLQDLVEDLRKDVVSRGVRPIPRQLETVSKDISTATSDLKKMQEYLRKEKPIWTKIWEKELQVVCDDRDLLTMQEELAADLEDDLEKAAATFALVEQATKQQNLAKPTDGTTATTTTTGLGGSRSSSRTLHPIGLGQNADPRKAKDGVLGEVRALQPNHESRLEAIERAERARLKELESRKGGEFQRELGDFVEEGKLKKSGGVEEVERVRKVREEKTRRDVYATQQARARAQAEREGAAAAAAALARVEEGQGGGGLADAPALGAGEPGGGGATGGLPSEGSQASLGVPTTAAYEGEREGSSPEPVFVEANEEAGTLSTESLGP</sequence>
<dbReference type="GO" id="GO:0051286">
    <property type="term" value="C:cell tip"/>
    <property type="evidence" value="ECO:0007669"/>
    <property type="project" value="TreeGrafter"/>
</dbReference>
<dbReference type="GO" id="GO:0005519">
    <property type="term" value="F:cytoskeletal regulatory protein binding"/>
    <property type="evidence" value="ECO:0007669"/>
    <property type="project" value="InterPro"/>
</dbReference>
<dbReference type="SMART" id="SM00806">
    <property type="entry name" value="AIP3"/>
    <property type="match status" value="1"/>
</dbReference>
<feature type="region of interest" description="Disordered" evidence="3">
    <location>
        <begin position="888"/>
        <end position="929"/>
    </location>
</feature>
<reference evidence="5 6" key="1">
    <citation type="submission" date="2021-11" db="EMBL/GenBank/DDBJ databases">
        <title>Black yeast isolated from Biological Soil Crust.</title>
        <authorList>
            <person name="Kurbessoian T."/>
        </authorList>
    </citation>
    <scope>NUCLEOTIDE SEQUENCE [LARGE SCALE GENOMIC DNA]</scope>
    <source>
        <strain evidence="5 6">CCFEE 5522</strain>
    </source>
</reference>
<dbReference type="PANTHER" id="PTHR22741">
    <property type="entry name" value="P140CAP/SNIP-RELATED"/>
    <property type="match status" value="1"/>
</dbReference>
<evidence type="ECO:0000256" key="1">
    <source>
        <dbReference type="ARBA" id="ARBA00023054"/>
    </source>
</evidence>